<dbReference type="AlphaFoldDB" id="A0A268EZ32"/>
<dbReference type="EMBL" id="NPBY01000021">
    <property type="protein sequence ID" value="PAD78386.1"/>
    <property type="molecule type" value="Genomic_DNA"/>
</dbReference>
<dbReference type="Proteomes" id="UP000215596">
    <property type="component" value="Unassembled WGS sequence"/>
</dbReference>
<name>A0A268EZ32_9BACL</name>
<dbReference type="GO" id="GO:0016747">
    <property type="term" value="F:acyltransferase activity, transferring groups other than amino-acyl groups"/>
    <property type="evidence" value="ECO:0007669"/>
    <property type="project" value="InterPro"/>
</dbReference>
<dbReference type="SUPFAM" id="SSF55729">
    <property type="entry name" value="Acyl-CoA N-acyltransferases (Nat)"/>
    <property type="match status" value="1"/>
</dbReference>
<gene>
    <name evidence="2" type="ORF">CHH67_06380</name>
</gene>
<proteinExistence type="predicted"/>
<organism evidence="2 3">
    <name type="scientific">Paenibacillus campinasensis</name>
    <dbReference type="NCBI Taxonomy" id="66347"/>
    <lineage>
        <taxon>Bacteria</taxon>
        <taxon>Bacillati</taxon>
        <taxon>Bacillota</taxon>
        <taxon>Bacilli</taxon>
        <taxon>Bacillales</taxon>
        <taxon>Paenibacillaceae</taxon>
        <taxon>Paenibacillus</taxon>
    </lineage>
</organism>
<dbReference type="InterPro" id="IPR038740">
    <property type="entry name" value="BioF2-like_GNAT_dom"/>
</dbReference>
<dbReference type="Pfam" id="PF13480">
    <property type="entry name" value="Acetyltransf_6"/>
    <property type="match status" value="1"/>
</dbReference>
<dbReference type="CDD" id="cd04301">
    <property type="entry name" value="NAT_SF"/>
    <property type="match status" value="1"/>
</dbReference>
<sequence>MRLPSPELIMQIEQSEKDYMSDRMLAIQEREGNPEGIEMVRFGQALCLYSRTMPWPSFNTVKGMTSEDRIYLDEIIAFYRSRGRKMQFEMVPTRVDGHLLAELTRRGLYPSGFHASTYGVPSKELLSRPDHIEIRKVEEGDFRTYAAIHCRGTGLPEEGIPHVARNNRVLWRRPGWEFYIAYVSGQPAAAAVMYIRDGICSLTFAATLPEYRGQGLHQLLLNTRIARAYQQNCELVVGQCAFLSQSHRNMERAGMKLGYVRTTWTESESN</sequence>
<dbReference type="InterPro" id="IPR000182">
    <property type="entry name" value="GNAT_dom"/>
</dbReference>
<accession>A0A268EZ32</accession>
<dbReference type="OrthoDB" id="2350893at2"/>
<reference evidence="2 3" key="1">
    <citation type="submission" date="2017-07" db="EMBL/GenBank/DDBJ databases">
        <title>Isolation and whole genome analysis of endospore-forming bacteria from heroin.</title>
        <authorList>
            <person name="Kalinowski J."/>
            <person name="Ahrens B."/>
            <person name="Al-Dilaimi A."/>
            <person name="Winkler A."/>
            <person name="Wibberg D."/>
            <person name="Schleenbecker U."/>
            <person name="Ruckert C."/>
            <person name="Wolfel R."/>
            <person name="Grass G."/>
        </authorList>
    </citation>
    <scope>NUCLEOTIDE SEQUENCE [LARGE SCALE GENOMIC DNA]</scope>
    <source>
        <strain evidence="2 3">7537-G1</strain>
    </source>
</reference>
<keyword evidence="2" id="KW-0808">Transferase</keyword>
<comment type="caution">
    <text evidence="2">The sequence shown here is derived from an EMBL/GenBank/DDBJ whole genome shotgun (WGS) entry which is preliminary data.</text>
</comment>
<evidence type="ECO:0000259" key="1">
    <source>
        <dbReference type="PROSITE" id="PS51186"/>
    </source>
</evidence>
<evidence type="ECO:0000313" key="3">
    <source>
        <dbReference type="Proteomes" id="UP000215596"/>
    </source>
</evidence>
<dbReference type="Gene3D" id="3.40.630.30">
    <property type="match status" value="1"/>
</dbReference>
<dbReference type="InterPro" id="IPR016181">
    <property type="entry name" value="Acyl_CoA_acyltransferase"/>
</dbReference>
<dbReference type="PROSITE" id="PS51186">
    <property type="entry name" value="GNAT"/>
    <property type="match status" value="1"/>
</dbReference>
<protein>
    <submittedName>
        <fullName evidence="2">GNAT family N-acetyltransferase</fullName>
    </submittedName>
</protein>
<feature type="domain" description="N-acetyltransferase" evidence="1">
    <location>
        <begin position="132"/>
        <end position="270"/>
    </location>
</feature>
<evidence type="ECO:0000313" key="2">
    <source>
        <dbReference type="EMBL" id="PAD78386.1"/>
    </source>
</evidence>